<evidence type="ECO:0000256" key="6">
    <source>
        <dbReference type="ARBA" id="ARBA00023295"/>
    </source>
</evidence>
<dbReference type="InterPro" id="IPR001362">
    <property type="entry name" value="Glyco_hydro_32"/>
</dbReference>
<comment type="caution">
    <text evidence="12">The sequence shown here is derived from an EMBL/GenBank/DDBJ whole genome shotgun (WGS) entry which is preliminary data.</text>
</comment>
<dbReference type="GO" id="GO:0005985">
    <property type="term" value="P:sucrose metabolic process"/>
    <property type="evidence" value="ECO:0007669"/>
    <property type="project" value="UniProtKB-UniPathway"/>
</dbReference>
<evidence type="ECO:0000256" key="9">
    <source>
        <dbReference type="RuleBase" id="RU365015"/>
    </source>
</evidence>
<organism evidence="12 13">
    <name type="scientific">Shouchella clausii</name>
    <name type="common">Alkalihalobacillus clausii</name>
    <dbReference type="NCBI Taxonomy" id="79880"/>
    <lineage>
        <taxon>Bacteria</taxon>
        <taxon>Bacillati</taxon>
        <taxon>Bacillota</taxon>
        <taxon>Bacilli</taxon>
        <taxon>Bacillales</taxon>
        <taxon>Bacillaceae</taxon>
        <taxon>Shouchella</taxon>
    </lineage>
</organism>
<dbReference type="Gene3D" id="2.115.10.20">
    <property type="entry name" value="Glycosyl hydrolase domain, family 43"/>
    <property type="match status" value="1"/>
</dbReference>
<evidence type="ECO:0000256" key="4">
    <source>
        <dbReference type="ARBA" id="ARBA00019623"/>
    </source>
</evidence>
<dbReference type="InterPro" id="IPR013320">
    <property type="entry name" value="ConA-like_dom_sf"/>
</dbReference>
<keyword evidence="5 8" id="KW-0378">Hydrolase</keyword>
<evidence type="ECO:0000313" key="13">
    <source>
        <dbReference type="Proteomes" id="UP000216133"/>
    </source>
</evidence>
<feature type="domain" description="Glycosyl hydrolase family 32 N-terminal" evidence="10">
    <location>
        <begin position="37"/>
        <end position="338"/>
    </location>
</feature>
<evidence type="ECO:0000256" key="3">
    <source>
        <dbReference type="ARBA" id="ARBA00012758"/>
    </source>
</evidence>
<keyword evidence="9" id="KW-0119">Carbohydrate metabolism</keyword>
<evidence type="ECO:0000313" key="12">
    <source>
        <dbReference type="EMBL" id="PAF26422.1"/>
    </source>
</evidence>
<dbReference type="InterPro" id="IPR018053">
    <property type="entry name" value="Glyco_hydro_32_AS"/>
</dbReference>
<dbReference type="UniPathway" id="UPA00238"/>
<evidence type="ECO:0000259" key="11">
    <source>
        <dbReference type="Pfam" id="PF08244"/>
    </source>
</evidence>
<dbReference type="PROSITE" id="PS00609">
    <property type="entry name" value="GLYCOSYL_HYDROL_F32"/>
    <property type="match status" value="1"/>
</dbReference>
<proteinExistence type="inferred from homology"/>
<feature type="domain" description="Glycosyl hydrolase family 32 C-terminal" evidence="11">
    <location>
        <begin position="343"/>
        <end position="481"/>
    </location>
</feature>
<dbReference type="Pfam" id="PF08244">
    <property type="entry name" value="Glyco_hydro_32C"/>
    <property type="match status" value="1"/>
</dbReference>
<dbReference type="Proteomes" id="UP000216133">
    <property type="component" value="Unassembled WGS sequence"/>
</dbReference>
<dbReference type="GO" id="GO:0005737">
    <property type="term" value="C:cytoplasm"/>
    <property type="evidence" value="ECO:0007669"/>
    <property type="project" value="UniProtKB-SubCell"/>
</dbReference>
<dbReference type="EC" id="3.2.1.26" evidence="3 8"/>
<sequence>MEWTRERRYRKIEEATKEEIMLLKEKVSASPWRQSFHIQPETGLLNDPNGFSYYNGEYHLFYQWFPLGPVHGLKYWYHTKSTDLVHWENVGIGIEPTAYFDSHGAFSGTALEHEGLLYLFYTGNTRDADWVRHPYQCMATMDKTYKVSKFPAPVIDHVPEGYTDHFRDPMLFKKQGQFYALIGAQREDKTGSLVIYKSIDLQSWNFHGELETKLDSFGFMWECPGYLEMNGKGILIFSPQGLKPQGNHYQNLYQAGYLIGEPLDFEEKQFHHGKFQELDRGFDFYAPQVMKDPSGRNLCVGWMGLPEIEYPTDKHGWAHCLTIPRELILKGNQLLQKPVPELKKRRKEKVEKTFKLVNETQTFPDFKGAIYELLCEFDAGSAQVVGINIRENGTEKTVIKYDKAKQMIVLDRTSAGQPFAQEYGTVRKCSFQGEFVKFHIFVDQSSVEVFINDGEEVFTARIFPDEASTGIRFFSEGEASVSARKWDF</sequence>
<dbReference type="AlphaFoldDB" id="A0A268S1P6"/>
<dbReference type="CDD" id="cd18623">
    <property type="entry name" value="GH32_ScrB-like"/>
    <property type="match status" value="1"/>
</dbReference>
<evidence type="ECO:0000256" key="2">
    <source>
        <dbReference type="ARBA" id="ARBA00009902"/>
    </source>
</evidence>
<comment type="catalytic activity">
    <reaction evidence="8">
        <text>Hydrolysis of terminal non-reducing beta-D-fructofuranoside residues in beta-D-fructofuranosides.</text>
        <dbReference type="EC" id="3.2.1.26"/>
    </reaction>
</comment>
<dbReference type="RefSeq" id="WP_095238631.1">
    <property type="nucleotide sequence ID" value="NZ_JARRUH010000053.1"/>
</dbReference>
<comment type="function">
    <text evidence="9">Enables the bacterium to metabolize sucrose as a sole carbon source.</text>
</comment>
<comment type="subcellular location">
    <subcellularLocation>
        <location evidence="9">Cytoplasm</location>
    </subcellularLocation>
</comment>
<dbReference type="PANTHER" id="PTHR43101">
    <property type="entry name" value="BETA-FRUCTOSIDASE"/>
    <property type="match status" value="1"/>
</dbReference>
<dbReference type="GO" id="GO:0004564">
    <property type="term" value="F:beta-fructofuranosidase activity"/>
    <property type="evidence" value="ECO:0007669"/>
    <property type="project" value="UniProtKB-EC"/>
</dbReference>
<dbReference type="InterPro" id="IPR006232">
    <property type="entry name" value="Suc6P_hydrolase"/>
</dbReference>
<dbReference type="SMART" id="SM00640">
    <property type="entry name" value="Glyco_32"/>
    <property type="match status" value="1"/>
</dbReference>
<evidence type="ECO:0000259" key="10">
    <source>
        <dbReference type="Pfam" id="PF00251"/>
    </source>
</evidence>
<dbReference type="InterPro" id="IPR051214">
    <property type="entry name" value="GH32_Enzymes"/>
</dbReference>
<evidence type="ECO:0000256" key="1">
    <source>
        <dbReference type="ARBA" id="ARBA00004914"/>
    </source>
</evidence>
<keyword evidence="9" id="KW-0963">Cytoplasm</keyword>
<keyword evidence="6 8" id="KW-0326">Glycosidase</keyword>
<dbReference type="InterPro" id="IPR013148">
    <property type="entry name" value="Glyco_hydro_32_N"/>
</dbReference>
<comment type="pathway">
    <text evidence="1 9">Glycan biosynthesis; sucrose metabolism.</text>
</comment>
<dbReference type="Gene3D" id="2.60.120.560">
    <property type="entry name" value="Exo-inulinase, domain 1"/>
    <property type="match status" value="1"/>
</dbReference>
<comment type="similarity">
    <text evidence="2 8">Belongs to the glycosyl hydrolase 32 family.</text>
</comment>
<reference evidence="12 13" key="1">
    <citation type="submission" date="2017-07" db="EMBL/GenBank/DDBJ databases">
        <title>Isolation and whole genome analysis of endospore-forming bacteria from heroin.</title>
        <authorList>
            <person name="Kalinowski J."/>
            <person name="Ahrens B."/>
            <person name="Al-Dilaimi A."/>
            <person name="Winkler A."/>
            <person name="Wibberg D."/>
            <person name="Schleenbecker U."/>
            <person name="Ruckert C."/>
            <person name="Wolfel R."/>
            <person name="Grass G."/>
        </authorList>
    </citation>
    <scope>NUCLEOTIDE SEQUENCE [LARGE SCALE GENOMIC DNA]</scope>
    <source>
        <strain evidence="12 13">7523-2</strain>
    </source>
</reference>
<evidence type="ECO:0000256" key="5">
    <source>
        <dbReference type="ARBA" id="ARBA00022801"/>
    </source>
</evidence>
<dbReference type="InterPro" id="IPR023296">
    <property type="entry name" value="Glyco_hydro_beta-prop_sf"/>
</dbReference>
<name>A0A268S1P6_SHOCL</name>
<dbReference type="Pfam" id="PF00251">
    <property type="entry name" value="Glyco_hydro_32N"/>
    <property type="match status" value="1"/>
</dbReference>
<dbReference type="SUPFAM" id="SSF75005">
    <property type="entry name" value="Arabinanase/levansucrase/invertase"/>
    <property type="match status" value="1"/>
</dbReference>
<dbReference type="NCBIfam" id="TIGR01322">
    <property type="entry name" value="scrB_fam"/>
    <property type="match status" value="1"/>
</dbReference>
<dbReference type="PANTHER" id="PTHR43101:SF1">
    <property type="entry name" value="BETA-FRUCTOSIDASE"/>
    <property type="match status" value="1"/>
</dbReference>
<dbReference type="EMBL" id="NPBS01000037">
    <property type="protein sequence ID" value="PAF26422.1"/>
    <property type="molecule type" value="Genomic_DNA"/>
</dbReference>
<protein>
    <recommendedName>
        <fullName evidence="4 8">Sucrose-6-phosphate hydrolase</fullName>
        <ecNumber evidence="3 8">3.2.1.26</ecNumber>
    </recommendedName>
    <alternativeName>
        <fullName evidence="7 9">Invertase</fullName>
    </alternativeName>
</protein>
<accession>A0A268S1P6</accession>
<evidence type="ECO:0000256" key="8">
    <source>
        <dbReference type="RuleBase" id="RU362110"/>
    </source>
</evidence>
<evidence type="ECO:0000256" key="7">
    <source>
        <dbReference type="ARBA" id="ARBA00033367"/>
    </source>
</evidence>
<dbReference type="InterPro" id="IPR013189">
    <property type="entry name" value="Glyco_hydro_32_C"/>
</dbReference>
<dbReference type="SUPFAM" id="SSF49899">
    <property type="entry name" value="Concanavalin A-like lectins/glucanases"/>
    <property type="match status" value="1"/>
</dbReference>
<gene>
    <name evidence="12" type="ORF">CHH61_08520</name>
</gene>